<dbReference type="SUPFAM" id="SSF53850">
    <property type="entry name" value="Periplasmic binding protein-like II"/>
    <property type="match status" value="1"/>
</dbReference>
<dbReference type="GO" id="GO:0006351">
    <property type="term" value="P:DNA-templated transcription"/>
    <property type="evidence" value="ECO:0007669"/>
    <property type="project" value="TreeGrafter"/>
</dbReference>
<keyword evidence="2" id="KW-0805">Transcription regulation</keyword>
<dbReference type="FunFam" id="1.10.10.10:FF:000001">
    <property type="entry name" value="LysR family transcriptional regulator"/>
    <property type="match status" value="1"/>
</dbReference>
<dbReference type="SUPFAM" id="SSF46785">
    <property type="entry name" value="Winged helix' DNA-binding domain"/>
    <property type="match status" value="1"/>
</dbReference>
<accession>A0A127Q161</accession>
<dbReference type="KEGG" id="cpra:CPter91_1355"/>
<evidence type="ECO:0000259" key="5">
    <source>
        <dbReference type="PROSITE" id="PS50931"/>
    </source>
</evidence>
<dbReference type="InterPro" id="IPR036390">
    <property type="entry name" value="WH_DNA-bd_sf"/>
</dbReference>
<dbReference type="Gene3D" id="1.10.10.10">
    <property type="entry name" value="Winged helix-like DNA-binding domain superfamily/Winged helix DNA-binding domain"/>
    <property type="match status" value="1"/>
</dbReference>
<comment type="similarity">
    <text evidence="1">Belongs to the LysR transcriptional regulatory family.</text>
</comment>
<evidence type="ECO:0000256" key="4">
    <source>
        <dbReference type="ARBA" id="ARBA00023163"/>
    </source>
</evidence>
<protein>
    <submittedName>
        <fullName evidence="6">Bacterial regulatory helix-turn-helix, lysR family protein</fullName>
    </submittedName>
</protein>
<sequence length="326" mass="36465">MQCLLQHHVAENHIRSRYMQGRTLWELKVFCAVVEKHSFVTAARVMGISPSSATRTVQALETQLGVQLLQRSHKLLSLSAAGELYYESAKKMLEVQAEAENEIASLQSGATGSIRFSAPEIFSRFFLPQQIGLLTQDFPDVRIDVLYTDIMVDPIQENLDFSIRGAYPLSSELIGYPLWDYDRILCASPAYIEKHGAPDEPEDLSSHAIVLHTAPRILKDWYFKSDARTLRMHMPATHRVSSGTGLYELIRAGMGIGRLAAWVAKPAIESGELLHLCPAYRMVSSSGKNPQMHAVYGAKGLPRRAKMLLEVLRTKGIEQGFEPTKR</sequence>
<dbReference type="CDD" id="cd08422">
    <property type="entry name" value="PBP2_CrgA_like"/>
    <property type="match status" value="1"/>
</dbReference>
<dbReference type="PATRIC" id="fig|279113.9.peg.1349"/>
<dbReference type="PANTHER" id="PTHR30537:SF5">
    <property type="entry name" value="HTH-TYPE TRANSCRIPTIONAL ACTIVATOR TTDR-RELATED"/>
    <property type="match status" value="1"/>
</dbReference>
<dbReference type="Proteomes" id="UP000074561">
    <property type="component" value="Chromosome"/>
</dbReference>
<dbReference type="PROSITE" id="PS50931">
    <property type="entry name" value="HTH_LYSR"/>
    <property type="match status" value="1"/>
</dbReference>
<proteinExistence type="inferred from homology"/>
<evidence type="ECO:0000256" key="1">
    <source>
        <dbReference type="ARBA" id="ARBA00009437"/>
    </source>
</evidence>
<dbReference type="STRING" id="279113.CPter91_1355"/>
<evidence type="ECO:0000256" key="2">
    <source>
        <dbReference type="ARBA" id="ARBA00023015"/>
    </source>
</evidence>
<dbReference type="Gene3D" id="3.40.190.290">
    <property type="match status" value="1"/>
</dbReference>
<evidence type="ECO:0000313" key="6">
    <source>
        <dbReference type="EMBL" id="AMP03736.1"/>
    </source>
</evidence>
<evidence type="ECO:0000313" key="7">
    <source>
        <dbReference type="Proteomes" id="UP000074561"/>
    </source>
</evidence>
<evidence type="ECO:0000256" key="3">
    <source>
        <dbReference type="ARBA" id="ARBA00023125"/>
    </source>
</evidence>
<dbReference type="Pfam" id="PF00126">
    <property type="entry name" value="HTH_1"/>
    <property type="match status" value="1"/>
</dbReference>
<dbReference type="AlphaFoldDB" id="A0A127Q161"/>
<dbReference type="InterPro" id="IPR058163">
    <property type="entry name" value="LysR-type_TF_proteobact-type"/>
</dbReference>
<name>A0A127Q161_9BURK</name>
<keyword evidence="3" id="KW-0238">DNA-binding</keyword>
<dbReference type="InterPro" id="IPR000847">
    <property type="entry name" value="LysR_HTH_N"/>
</dbReference>
<dbReference type="GO" id="GO:0003700">
    <property type="term" value="F:DNA-binding transcription factor activity"/>
    <property type="evidence" value="ECO:0007669"/>
    <property type="project" value="InterPro"/>
</dbReference>
<dbReference type="PANTHER" id="PTHR30537">
    <property type="entry name" value="HTH-TYPE TRANSCRIPTIONAL REGULATOR"/>
    <property type="match status" value="1"/>
</dbReference>
<keyword evidence="4" id="KW-0804">Transcription</keyword>
<gene>
    <name evidence="6" type="ORF">CPter91_1355</name>
</gene>
<dbReference type="InterPro" id="IPR005119">
    <property type="entry name" value="LysR_subst-bd"/>
</dbReference>
<organism evidence="6 7">
    <name type="scientific">Collimonas pratensis</name>
    <dbReference type="NCBI Taxonomy" id="279113"/>
    <lineage>
        <taxon>Bacteria</taxon>
        <taxon>Pseudomonadati</taxon>
        <taxon>Pseudomonadota</taxon>
        <taxon>Betaproteobacteria</taxon>
        <taxon>Burkholderiales</taxon>
        <taxon>Oxalobacteraceae</taxon>
        <taxon>Collimonas</taxon>
    </lineage>
</organism>
<dbReference type="EMBL" id="CP013234">
    <property type="protein sequence ID" value="AMP03736.1"/>
    <property type="molecule type" value="Genomic_DNA"/>
</dbReference>
<reference evidence="6 7" key="1">
    <citation type="submission" date="2015-11" db="EMBL/GenBank/DDBJ databases">
        <title>Exploring the genomic traits of fungus-feeding bacterial genus Collimonas.</title>
        <authorList>
            <person name="Song C."/>
            <person name="Schmidt R."/>
            <person name="de Jager V."/>
            <person name="Krzyzanowska D."/>
            <person name="Jongedijk E."/>
            <person name="Cankar K."/>
            <person name="Beekwilder J."/>
            <person name="van Veen A."/>
            <person name="de Boer W."/>
            <person name="van Veen J.A."/>
            <person name="Garbeva P."/>
        </authorList>
    </citation>
    <scope>NUCLEOTIDE SEQUENCE [LARGE SCALE GENOMIC DNA]</scope>
    <source>
        <strain evidence="6 7">Ter91</strain>
    </source>
</reference>
<feature type="domain" description="HTH lysR-type" evidence="5">
    <location>
        <begin position="27"/>
        <end position="79"/>
    </location>
</feature>
<dbReference type="InterPro" id="IPR036388">
    <property type="entry name" value="WH-like_DNA-bd_sf"/>
</dbReference>
<dbReference type="Pfam" id="PF03466">
    <property type="entry name" value="LysR_substrate"/>
    <property type="match status" value="1"/>
</dbReference>
<dbReference type="GO" id="GO:0043565">
    <property type="term" value="F:sequence-specific DNA binding"/>
    <property type="evidence" value="ECO:0007669"/>
    <property type="project" value="TreeGrafter"/>
</dbReference>